<evidence type="ECO:0000256" key="11">
    <source>
        <dbReference type="RuleBase" id="RU003657"/>
    </source>
</evidence>
<evidence type="ECO:0000256" key="4">
    <source>
        <dbReference type="ARBA" id="ARBA00012809"/>
    </source>
</evidence>
<dbReference type="InterPro" id="IPR011060">
    <property type="entry name" value="RibuloseP-bd_barrel"/>
</dbReference>
<dbReference type="InterPro" id="IPR013785">
    <property type="entry name" value="Aldolase_TIM"/>
</dbReference>
<dbReference type="EMBL" id="JAMXFF010000033">
    <property type="protein sequence ID" value="MCT7968532.1"/>
    <property type="molecule type" value="Genomic_DNA"/>
</dbReference>
<evidence type="ECO:0000256" key="6">
    <source>
        <dbReference type="ARBA" id="ARBA00023102"/>
    </source>
</evidence>
<keyword evidence="13" id="KW-1185">Reference proteome</keyword>
<keyword evidence="7" id="KW-0456">Lyase</keyword>
<dbReference type="InterPro" id="IPR050064">
    <property type="entry name" value="IGPS_HisA/HisF"/>
</dbReference>
<dbReference type="PANTHER" id="PTHR21235:SF2">
    <property type="entry name" value="IMIDAZOLE GLYCEROL PHOSPHATE SYNTHASE HISHF"/>
    <property type="match status" value="1"/>
</dbReference>
<organism evidence="12 13">
    <name type="scientific">Laspinema palackyanum D2a</name>
    <dbReference type="NCBI Taxonomy" id="2953684"/>
    <lineage>
        <taxon>Bacteria</taxon>
        <taxon>Bacillati</taxon>
        <taxon>Cyanobacteriota</taxon>
        <taxon>Cyanophyceae</taxon>
        <taxon>Oscillatoriophycideae</taxon>
        <taxon>Oscillatoriales</taxon>
        <taxon>Laspinemataceae</taxon>
        <taxon>Laspinema</taxon>
        <taxon>Laspinema palackyanum</taxon>
    </lineage>
</organism>
<name>A0ABT2MUV6_9CYAN</name>
<evidence type="ECO:0000256" key="3">
    <source>
        <dbReference type="ARBA" id="ARBA00011152"/>
    </source>
</evidence>
<comment type="function">
    <text evidence="8">IGPS catalyzes the conversion of PRFAR and glutamine to IGP, AICAR and glutamate. The HisF subunit catalyzes the cyclization activity that produces IGP and AICAR from PRFAR using the ammonia provided by the HisH subunit.</text>
</comment>
<dbReference type="Gene3D" id="3.20.20.70">
    <property type="entry name" value="Aldolase class I"/>
    <property type="match status" value="1"/>
</dbReference>
<dbReference type="EC" id="4.3.2.10" evidence="4"/>
<evidence type="ECO:0000313" key="12">
    <source>
        <dbReference type="EMBL" id="MCT7968532.1"/>
    </source>
</evidence>
<keyword evidence="6 11" id="KW-0368">Histidine biosynthesis</keyword>
<gene>
    <name evidence="12" type="ORF">NG799_19680</name>
</gene>
<dbReference type="Pfam" id="PF00977">
    <property type="entry name" value="His_biosynth"/>
    <property type="match status" value="1"/>
</dbReference>
<keyword evidence="5 11" id="KW-0028">Amino-acid biosynthesis</keyword>
<evidence type="ECO:0000256" key="9">
    <source>
        <dbReference type="ARBA" id="ARBA00030264"/>
    </source>
</evidence>
<dbReference type="PANTHER" id="PTHR21235">
    <property type="entry name" value="IMIDAZOLE GLYCEROL PHOSPHATE SYNTHASE SUBUNIT HISF/H IGP SYNTHASE SUBUNIT HISF/H"/>
    <property type="match status" value="1"/>
</dbReference>
<dbReference type="Proteomes" id="UP001525890">
    <property type="component" value="Unassembled WGS sequence"/>
</dbReference>
<comment type="subunit">
    <text evidence="3">Heterodimer of HisH and HisF.</text>
</comment>
<dbReference type="CDD" id="cd04731">
    <property type="entry name" value="HisF"/>
    <property type="match status" value="1"/>
</dbReference>
<comment type="caution">
    <text evidence="12">The sequence shown here is derived from an EMBL/GenBank/DDBJ whole genome shotgun (WGS) entry which is preliminary data.</text>
</comment>
<dbReference type="RefSeq" id="WP_368008047.1">
    <property type="nucleotide sequence ID" value="NZ_JAMXFF010000033.1"/>
</dbReference>
<evidence type="ECO:0000256" key="10">
    <source>
        <dbReference type="ARBA" id="ARBA00047838"/>
    </source>
</evidence>
<evidence type="ECO:0000256" key="7">
    <source>
        <dbReference type="ARBA" id="ARBA00023239"/>
    </source>
</evidence>
<comment type="similarity">
    <text evidence="2 11">Belongs to the HisA/HisF family.</text>
</comment>
<accession>A0ABT2MUV6</accession>
<comment type="catalytic activity">
    <reaction evidence="10">
        <text>5-[(5-phospho-1-deoxy-D-ribulos-1-ylimino)methylamino]-1-(5-phospho-beta-D-ribosyl)imidazole-4-carboxamide + L-glutamine = D-erythro-1-(imidazol-4-yl)glycerol 3-phosphate + 5-amino-1-(5-phospho-beta-D-ribosyl)imidazole-4-carboxamide + L-glutamate + H(+)</text>
        <dbReference type="Rhea" id="RHEA:24793"/>
        <dbReference type="ChEBI" id="CHEBI:15378"/>
        <dbReference type="ChEBI" id="CHEBI:29985"/>
        <dbReference type="ChEBI" id="CHEBI:58278"/>
        <dbReference type="ChEBI" id="CHEBI:58359"/>
        <dbReference type="ChEBI" id="CHEBI:58475"/>
        <dbReference type="ChEBI" id="CHEBI:58525"/>
        <dbReference type="EC" id="4.3.2.10"/>
    </reaction>
</comment>
<protein>
    <recommendedName>
        <fullName evidence="4">imidazole glycerol-phosphate synthase</fullName>
        <ecNumber evidence="4">4.3.2.10</ecNumber>
    </recommendedName>
    <alternativeName>
        <fullName evidence="9">IGP synthase cyclase subunit</fullName>
    </alternativeName>
</protein>
<reference evidence="12 13" key="1">
    <citation type="journal article" date="2022" name="Front. Microbiol.">
        <title>High genomic differentiation and limited gene flow indicate recent cryptic speciation within the genus Laspinema (cyanobacteria).</title>
        <authorList>
            <person name="Stanojkovic A."/>
            <person name="Skoupy S."/>
            <person name="Skaloud P."/>
            <person name="Dvorak P."/>
        </authorList>
    </citation>
    <scope>NUCLEOTIDE SEQUENCE [LARGE SCALE GENOMIC DNA]</scope>
    <source>
        <strain evidence="12 13">D2a</strain>
    </source>
</reference>
<evidence type="ECO:0000313" key="13">
    <source>
        <dbReference type="Proteomes" id="UP001525890"/>
    </source>
</evidence>
<evidence type="ECO:0000256" key="2">
    <source>
        <dbReference type="ARBA" id="ARBA00009667"/>
    </source>
</evidence>
<proteinExistence type="inferred from homology"/>
<sequence length="261" mass="29116">MLKKRIIFTLLYKNGFFMLSRNFRLQKVGNIEWLQKNYNFSRIAFSIDELIILDVSRDQRDTQEFCNCLQTLTEGCFIPIAAGGGIRTIEHAKNLLQSGADKVVLNSCIFNNPSLVQKISQEFGQQCIVASIDVKGSDKGYTIWTNHGSIPQDVSLANWSSNLANLPIGELYLNSMDRDGTGQGYDFGMLDHLPKSITVPLIIAGGAGKDQHLAEGLSDHRVDAVATAHLFNFVGDGLVKARQNLIRDGYDLPFWRFTLDV</sequence>
<evidence type="ECO:0000256" key="5">
    <source>
        <dbReference type="ARBA" id="ARBA00022605"/>
    </source>
</evidence>
<comment type="pathway">
    <text evidence="1">Amino-acid biosynthesis; L-histidine biosynthesis; L-histidine from 5-phospho-alpha-D-ribose 1-diphosphate: step 5/9.</text>
</comment>
<dbReference type="SUPFAM" id="SSF51366">
    <property type="entry name" value="Ribulose-phoshate binding barrel"/>
    <property type="match status" value="1"/>
</dbReference>
<dbReference type="InterPro" id="IPR004651">
    <property type="entry name" value="HisF"/>
</dbReference>
<dbReference type="InterPro" id="IPR006062">
    <property type="entry name" value="His_biosynth"/>
</dbReference>
<evidence type="ECO:0000256" key="8">
    <source>
        <dbReference type="ARBA" id="ARBA00025475"/>
    </source>
</evidence>
<evidence type="ECO:0000256" key="1">
    <source>
        <dbReference type="ARBA" id="ARBA00005091"/>
    </source>
</evidence>